<protein>
    <submittedName>
        <fullName evidence="3">Protein ImuB</fullName>
    </submittedName>
</protein>
<dbReference type="InterPro" id="IPR001126">
    <property type="entry name" value="UmuC"/>
</dbReference>
<evidence type="ECO:0000259" key="2">
    <source>
        <dbReference type="Pfam" id="PF00817"/>
    </source>
</evidence>
<dbReference type="AlphaFoldDB" id="A0A840RP51"/>
<sequence length="493" mass="55250">MPLWIGVHLSLLPLESLRPRWSAPGLLAVMDHEQVLTMTAEAAASGIRHGMRRGGVMAIAPLTALCERSLLKEQSALDAIALTLLQYTPEVTHAEEASLLINISASLSAFGGRLMLCHRVRASIDALGFTAHISMGPTAQGAWFLARYLAHSPLRKQRRCVRIETQIRYIEALPFSILPAARPYQEWLEGIGCRTLGDLRKLPRAGLQRRSDKRILEALDCAAGIAPEMFEWVQAPKEFSAYLELPDRIEHAEAVLYGTRRLIQQLIGWLAAQQLAISGFVLSMVHERGRQAIDPSTLEITLAEPAWHEEHLLRLLKERLNRFQLSAPIIALRLNVTHVTAMLPPTASLFPEPGGTTADYHRLLELLNARLGAENVLMPAAFADHRPEIANSWQAASNQMTNKPAQSTQERLSPRPFWLLQQPLALLVRDHRPFYGSPLRLLSGPERIEAGWWDEGLAVRDYFIAEGSEAARYWVYRERAGEEISWFLHGLFA</sequence>
<dbReference type="GO" id="GO:0006281">
    <property type="term" value="P:DNA repair"/>
    <property type="evidence" value="ECO:0007669"/>
    <property type="project" value="InterPro"/>
</dbReference>
<evidence type="ECO:0000256" key="1">
    <source>
        <dbReference type="ARBA" id="ARBA00022763"/>
    </source>
</evidence>
<dbReference type="SUPFAM" id="SSF56672">
    <property type="entry name" value="DNA/RNA polymerases"/>
    <property type="match status" value="1"/>
</dbReference>
<gene>
    <name evidence="3" type="ORF">HNR39_000528</name>
</gene>
<keyword evidence="4" id="KW-1185">Reference proteome</keyword>
<dbReference type="InterPro" id="IPR043502">
    <property type="entry name" value="DNA/RNA_pol_sf"/>
</dbReference>
<feature type="domain" description="UmuC" evidence="2">
    <location>
        <begin position="27"/>
        <end position="143"/>
    </location>
</feature>
<dbReference type="InterPro" id="IPR050356">
    <property type="entry name" value="SulA_CellDiv_inhibitor"/>
</dbReference>
<evidence type="ECO:0000313" key="4">
    <source>
        <dbReference type="Proteomes" id="UP000571084"/>
    </source>
</evidence>
<dbReference type="PANTHER" id="PTHR35369:SF2">
    <property type="entry name" value="BLR3025 PROTEIN"/>
    <property type="match status" value="1"/>
</dbReference>
<organism evidence="3 4">
    <name type="scientific">Glaciimonas immobilis</name>
    <dbReference type="NCBI Taxonomy" id="728004"/>
    <lineage>
        <taxon>Bacteria</taxon>
        <taxon>Pseudomonadati</taxon>
        <taxon>Pseudomonadota</taxon>
        <taxon>Betaproteobacteria</taxon>
        <taxon>Burkholderiales</taxon>
        <taxon>Oxalobacteraceae</taxon>
        <taxon>Glaciimonas</taxon>
    </lineage>
</organism>
<comment type="caution">
    <text evidence="3">The sequence shown here is derived from an EMBL/GenBank/DDBJ whole genome shotgun (WGS) entry which is preliminary data.</text>
</comment>
<dbReference type="PANTHER" id="PTHR35369">
    <property type="entry name" value="BLR3025 PROTEIN-RELATED"/>
    <property type="match status" value="1"/>
</dbReference>
<name>A0A840RP51_9BURK</name>
<evidence type="ECO:0000313" key="3">
    <source>
        <dbReference type="EMBL" id="MBB5198718.1"/>
    </source>
</evidence>
<dbReference type="RefSeq" id="WP_168052874.1">
    <property type="nucleotide sequence ID" value="NZ_JAAOZT010000002.1"/>
</dbReference>
<dbReference type="EMBL" id="JACHHQ010000001">
    <property type="protein sequence ID" value="MBB5198718.1"/>
    <property type="molecule type" value="Genomic_DNA"/>
</dbReference>
<keyword evidence="1" id="KW-0227">DNA damage</keyword>
<dbReference type="CDD" id="cd03468">
    <property type="entry name" value="PolY_like"/>
    <property type="match status" value="1"/>
</dbReference>
<proteinExistence type="predicted"/>
<accession>A0A840RP51</accession>
<reference evidence="3 4" key="1">
    <citation type="submission" date="2020-08" db="EMBL/GenBank/DDBJ databases">
        <title>Genomic Encyclopedia of Type Strains, Phase IV (KMG-IV): sequencing the most valuable type-strain genomes for metagenomic binning, comparative biology and taxonomic classification.</title>
        <authorList>
            <person name="Goeker M."/>
        </authorList>
    </citation>
    <scope>NUCLEOTIDE SEQUENCE [LARGE SCALE GENOMIC DNA]</scope>
    <source>
        <strain evidence="3 4">DSM 23240</strain>
    </source>
</reference>
<dbReference type="Proteomes" id="UP000571084">
    <property type="component" value="Unassembled WGS sequence"/>
</dbReference>
<dbReference type="Pfam" id="PF00817">
    <property type="entry name" value="IMS"/>
    <property type="match status" value="1"/>
</dbReference>